<organism evidence="3 4">
    <name type="scientific">Channa argus</name>
    <name type="common">Northern snakehead</name>
    <name type="synonym">Ophicephalus argus</name>
    <dbReference type="NCBI Taxonomy" id="215402"/>
    <lineage>
        <taxon>Eukaryota</taxon>
        <taxon>Metazoa</taxon>
        <taxon>Chordata</taxon>
        <taxon>Craniata</taxon>
        <taxon>Vertebrata</taxon>
        <taxon>Euteleostomi</taxon>
        <taxon>Actinopterygii</taxon>
        <taxon>Neopterygii</taxon>
        <taxon>Teleostei</taxon>
        <taxon>Neoteleostei</taxon>
        <taxon>Acanthomorphata</taxon>
        <taxon>Anabantaria</taxon>
        <taxon>Anabantiformes</taxon>
        <taxon>Channoidei</taxon>
        <taxon>Channidae</taxon>
        <taxon>Channa</taxon>
    </lineage>
</organism>
<dbReference type="GO" id="GO:0048018">
    <property type="term" value="F:receptor ligand activity"/>
    <property type="evidence" value="ECO:0007669"/>
    <property type="project" value="TreeGrafter"/>
</dbReference>
<protein>
    <submittedName>
        <fullName evidence="3">Protein FAM19A2 Chemokine-like protein TAFA-2</fullName>
    </submittedName>
</protein>
<keyword evidence="2" id="KW-0732">Signal</keyword>
<proteinExistence type="inferred from homology"/>
<dbReference type="Pfam" id="PF12020">
    <property type="entry name" value="TAFA"/>
    <property type="match status" value="1"/>
</dbReference>
<sequence>MCCLRPDFFSCPSCVALFRRAENRKTAPFRGIYAGISIQEKEIFQKVAELRQIRAVGRVKRTDDSGTTTRNVMGSKEDVNYISHSSASHYKVQSSVYVTWCRPARVLVVQGTCKLHDISEEGGRDGVWLWHGRSDHIAIARALFSHPAPESGHSGVPLAFLTPAFLGLCAGSGTWTGGSNGLPRLVENKISGVESQSVKAIDYIVPGSFTIHRDHVIEFIDLASIVAQKWWCQMQPCMDGEECKVLPDLTGWSCSTGNKVKTTKRFSVLQLSLVPCSLRPTWGSAEESIFEDNLHRAAPWWLGFDAASPLSVSPLLRPARNIFTVPLRTPLFNKNKSPPYMHSQLASPAAELMHTPSPSPIYEKEALTLPGPGKNMCIRYIFSCLPPLRSSFSVCSRFGVFLCVEWSGEWSVTTPVSVVTRDLSRSAAHVEHDGSHCSTICKSLGFGLKQEGKKGFWQDHWEIDVSVFFTPSVTAQRSTGLHEASQIPK</sequence>
<dbReference type="PANTHER" id="PTHR31770">
    <property type="entry name" value="CHEMOKINE-LIKE PROTEIN TAFA FAMILY MEMBER"/>
    <property type="match status" value="1"/>
</dbReference>
<keyword evidence="4" id="KW-1185">Reference proteome</keyword>
<accession>A0A6G1PH82</accession>
<dbReference type="PANTHER" id="PTHR31770:SF3">
    <property type="entry name" value="CHEMOKINE-LIKE PROTEIN TAFA-3"/>
    <property type="match status" value="1"/>
</dbReference>
<comment type="similarity">
    <text evidence="1">Belongs to the TAFA family.</text>
</comment>
<name>A0A6G1PH82_CHAAH</name>
<dbReference type="AlphaFoldDB" id="A0A6G1PH82"/>
<evidence type="ECO:0000313" key="3">
    <source>
        <dbReference type="EMBL" id="KAF3689553.1"/>
    </source>
</evidence>
<dbReference type="InterPro" id="IPR051743">
    <property type="entry name" value="TAFA_chemokine-like"/>
</dbReference>
<evidence type="ECO:0000256" key="2">
    <source>
        <dbReference type="ARBA" id="ARBA00022729"/>
    </source>
</evidence>
<evidence type="ECO:0000313" key="4">
    <source>
        <dbReference type="Proteomes" id="UP000503349"/>
    </source>
</evidence>
<dbReference type="Proteomes" id="UP000503349">
    <property type="component" value="Chromosome 5"/>
</dbReference>
<dbReference type="GO" id="GO:0005615">
    <property type="term" value="C:extracellular space"/>
    <property type="evidence" value="ECO:0007669"/>
    <property type="project" value="TreeGrafter"/>
</dbReference>
<dbReference type="InterPro" id="IPR020350">
    <property type="entry name" value="Chemokine-like_TAFA"/>
</dbReference>
<evidence type="ECO:0000256" key="1">
    <source>
        <dbReference type="ARBA" id="ARBA00006101"/>
    </source>
</evidence>
<reference evidence="4" key="2">
    <citation type="submission" date="2019-02" db="EMBL/GenBank/DDBJ databases">
        <title>Opniocepnalus argus Var Kimnra genome.</title>
        <authorList>
            <person name="Zhou C."/>
            <person name="Xiao S."/>
        </authorList>
    </citation>
    <scope>NUCLEOTIDE SEQUENCE [LARGE SCALE GENOMIC DNA]</scope>
</reference>
<reference evidence="3 4" key="1">
    <citation type="submission" date="2019-02" db="EMBL/GenBank/DDBJ databases">
        <title>Opniocepnalus argus genome.</title>
        <authorList>
            <person name="Zhou C."/>
            <person name="Xiao S."/>
        </authorList>
    </citation>
    <scope>NUCLEOTIDE SEQUENCE [LARGE SCALE GENOMIC DNA]</scope>
    <source>
        <strain evidence="3">OARG1902GOOAL</strain>
        <tissue evidence="3">Muscle</tissue>
    </source>
</reference>
<gene>
    <name evidence="3" type="ORF">EXN66_Car005225</name>
</gene>
<dbReference type="EMBL" id="CM015716">
    <property type="protein sequence ID" value="KAF3689553.1"/>
    <property type="molecule type" value="Genomic_DNA"/>
</dbReference>